<dbReference type="Proteomes" id="UP000269208">
    <property type="component" value="Chromosome"/>
</dbReference>
<dbReference type="InterPro" id="IPR046938">
    <property type="entry name" value="DNA_clamp_sf"/>
</dbReference>
<keyword evidence="1" id="KW-0548">Nucleotidyltransferase</keyword>
<accession>A0A447TRX7</accession>
<sequence>MEIGFNVSYVLDVLNALKWRNRAHYADGFRIQRNRLKMRASQSAAYVVMPMRL</sequence>
<gene>
    <name evidence="1" type="primary">dnaN_5</name>
    <name evidence="1" type="ORF">NCTC6754_01843</name>
</gene>
<evidence type="ECO:0000313" key="1">
    <source>
        <dbReference type="EMBL" id="VEB52094.1"/>
    </source>
</evidence>
<dbReference type="GO" id="GO:0003887">
    <property type="term" value="F:DNA-directed DNA polymerase activity"/>
    <property type="evidence" value="ECO:0007669"/>
    <property type="project" value="UniProtKB-EC"/>
</dbReference>
<protein>
    <submittedName>
        <fullName evidence="1">DNA polymerase III subunit beta</fullName>
        <ecNumber evidence="1">2.7.7.7</ecNumber>
    </submittedName>
</protein>
<dbReference type="EC" id="2.7.7.7" evidence="1"/>
<dbReference type="EMBL" id="LR134190">
    <property type="protein sequence ID" value="VEB52094.1"/>
    <property type="molecule type" value="Genomic_DNA"/>
</dbReference>
<keyword evidence="1" id="KW-0808">Transferase</keyword>
<dbReference type="AlphaFoldDB" id="A0A447TRX7"/>
<evidence type="ECO:0000313" key="2">
    <source>
        <dbReference type="Proteomes" id="UP000269208"/>
    </source>
</evidence>
<organism evidence="1 2">
    <name type="scientific">Salmonella enterica I</name>
    <dbReference type="NCBI Taxonomy" id="59201"/>
    <lineage>
        <taxon>Bacteria</taxon>
        <taxon>Pseudomonadati</taxon>
        <taxon>Pseudomonadota</taxon>
        <taxon>Gammaproteobacteria</taxon>
        <taxon>Enterobacterales</taxon>
        <taxon>Enterobacteriaceae</taxon>
        <taxon>Salmonella</taxon>
    </lineage>
</organism>
<dbReference type="Gene3D" id="3.10.150.10">
    <property type="entry name" value="DNA Polymerase III, subunit A, domain 2"/>
    <property type="match status" value="1"/>
</dbReference>
<name>A0A447TRX7_SALET</name>
<proteinExistence type="predicted"/>
<dbReference type="SUPFAM" id="SSF55979">
    <property type="entry name" value="DNA clamp"/>
    <property type="match status" value="1"/>
</dbReference>
<reference evidence="1 2" key="1">
    <citation type="submission" date="2018-12" db="EMBL/GenBank/DDBJ databases">
        <authorList>
            <consortium name="Pathogen Informatics"/>
        </authorList>
    </citation>
    <scope>NUCLEOTIDE SEQUENCE [LARGE SCALE GENOMIC DNA]</scope>
    <source>
        <strain evidence="1 2">NCTC6754</strain>
    </source>
</reference>